<keyword evidence="2" id="KW-0028">Amino-acid biosynthesis</keyword>
<dbReference type="PROSITE" id="PS00163">
    <property type="entry name" value="FUMARATE_LYASES"/>
    <property type="match status" value="1"/>
</dbReference>
<evidence type="ECO:0000256" key="1">
    <source>
        <dbReference type="ARBA" id="ARBA00010755"/>
    </source>
</evidence>
<dbReference type="EMBL" id="JAEAOA010000242">
    <property type="protein sequence ID" value="KAK3600224.1"/>
    <property type="molecule type" value="Genomic_DNA"/>
</dbReference>
<proteinExistence type="inferred from homology"/>
<dbReference type="AlphaFoldDB" id="A0AAE0W3Z9"/>
<dbReference type="InterPro" id="IPR009049">
    <property type="entry name" value="Argininosuccinate_lyase"/>
</dbReference>
<evidence type="ECO:0000313" key="8">
    <source>
        <dbReference type="Proteomes" id="UP001195483"/>
    </source>
</evidence>
<dbReference type="SUPFAM" id="SSF48557">
    <property type="entry name" value="L-aspartase-like"/>
    <property type="match status" value="1"/>
</dbReference>
<dbReference type="GO" id="GO:0004056">
    <property type="term" value="F:argininosuccinate lyase activity"/>
    <property type="evidence" value="ECO:0007669"/>
    <property type="project" value="InterPro"/>
</dbReference>
<dbReference type="InterPro" id="IPR000362">
    <property type="entry name" value="Fumarate_lyase_fam"/>
</dbReference>
<evidence type="ECO:0000259" key="6">
    <source>
        <dbReference type="Pfam" id="PF14698"/>
    </source>
</evidence>
<keyword evidence="8" id="KW-1185">Reference proteome</keyword>
<evidence type="ECO:0008006" key="9">
    <source>
        <dbReference type="Google" id="ProtNLM"/>
    </source>
</evidence>
<sequence length="479" mass="53872">MTSSVSSTHGSNEANEVDKHDKQKLWGGRFTGKIDPVMEKFNASIHYDKRMWKADIMGSKAYVKTIQKVGLVTEAEMNLILDGLEKISVEWSAEKFQLKEEDEDIHTANERRLKELIGPVGGKLHTGRSRNDQVATDMRLWLRDALDELKGNITSLLTVMIDRAREEIECLMPGYTHMQRAQPIRWSHWLLSYTWMLKRDLERLSGVMKRVNICPLGSGALAGNPFGVDRTQLAKDMYFSDVTGNSLDAVSDRDFVVEFLMWVTLISTHLSRWAEDLIIYSTKEFGFVTLSDAYSTGSSLMPQKKNSDSLELIRGKTGRVFGRTCGFVMTLKGIPSTYNKDLQEDKEAMFDVYDTLLSVLQVATGVMSTLQIHPDKMMGALSPDMLATDLAYYLVQKGIPFREAHGLSGQCVALAEKNGCQLPELTLQDLKTVSPLFDEDVSSVWNYENSVERYSVYGGTGKPSILKQIENLQSSLAQE</sequence>
<dbReference type="Gene3D" id="1.10.275.10">
    <property type="entry name" value="Fumarase/aspartase (N-terminal domain)"/>
    <property type="match status" value="1"/>
</dbReference>
<evidence type="ECO:0000313" key="7">
    <source>
        <dbReference type="EMBL" id="KAK3600224.1"/>
    </source>
</evidence>
<evidence type="ECO:0000256" key="2">
    <source>
        <dbReference type="ARBA" id="ARBA00022605"/>
    </source>
</evidence>
<evidence type="ECO:0000256" key="4">
    <source>
        <dbReference type="SAM" id="MobiDB-lite"/>
    </source>
</evidence>
<protein>
    <recommendedName>
        <fullName evidence="9">Argininosuccinate lyase</fullName>
    </recommendedName>
</protein>
<dbReference type="Gene3D" id="1.10.40.30">
    <property type="entry name" value="Fumarase/aspartase (C-terminal domain)"/>
    <property type="match status" value="1"/>
</dbReference>
<dbReference type="InterPro" id="IPR029419">
    <property type="entry name" value="Arg_succ_lyase_C"/>
</dbReference>
<name>A0AAE0W3Z9_9BIVA</name>
<accession>A0AAE0W3Z9</accession>
<evidence type="ECO:0000256" key="3">
    <source>
        <dbReference type="ARBA" id="ARBA00023239"/>
    </source>
</evidence>
<dbReference type="PRINTS" id="PR00149">
    <property type="entry name" value="FUMRATELYASE"/>
</dbReference>
<dbReference type="NCBIfam" id="TIGR00838">
    <property type="entry name" value="argH"/>
    <property type="match status" value="1"/>
</dbReference>
<dbReference type="CDD" id="cd01359">
    <property type="entry name" value="Argininosuccinate_lyase"/>
    <property type="match status" value="1"/>
</dbReference>
<comment type="caution">
    <text evidence="7">The sequence shown here is derived from an EMBL/GenBank/DDBJ whole genome shotgun (WGS) entry which is preliminary data.</text>
</comment>
<feature type="compositionally biased region" description="Polar residues" evidence="4">
    <location>
        <begin position="1"/>
        <end position="14"/>
    </location>
</feature>
<reference evidence="7" key="3">
    <citation type="submission" date="2023-05" db="EMBL/GenBank/DDBJ databases">
        <authorList>
            <person name="Smith C.H."/>
        </authorList>
    </citation>
    <scope>NUCLEOTIDE SEQUENCE</scope>
    <source>
        <strain evidence="7">CHS0354</strain>
        <tissue evidence="7">Mantle</tissue>
    </source>
</reference>
<keyword evidence="3" id="KW-0456">Lyase</keyword>
<dbReference type="FunFam" id="1.20.200.10:FF:000025">
    <property type="entry name" value="Argininosuccinate lyase chloroplastic"/>
    <property type="match status" value="1"/>
</dbReference>
<dbReference type="Proteomes" id="UP001195483">
    <property type="component" value="Unassembled WGS sequence"/>
</dbReference>
<dbReference type="InterPro" id="IPR022761">
    <property type="entry name" value="Fumarate_lyase_N"/>
</dbReference>
<dbReference type="FunFam" id="1.10.275.10:FF:000014">
    <property type="entry name" value="Os03g0824900 protein"/>
    <property type="match status" value="1"/>
</dbReference>
<dbReference type="Pfam" id="PF14698">
    <property type="entry name" value="ASL_C2"/>
    <property type="match status" value="1"/>
</dbReference>
<evidence type="ECO:0000259" key="5">
    <source>
        <dbReference type="Pfam" id="PF00206"/>
    </source>
</evidence>
<organism evidence="7 8">
    <name type="scientific">Potamilus streckersoni</name>
    <dbReference type="NCBI Taxonomy" id="2493646"/>
    <lineage>
        <taxon>Eukaryota</taxon>
        <taxon>Metazoa</taxon>
        <taxon>Spiralia</taxon>
        <taxon>Lophotrochozoa</taxon>
        <taxon>Mollusca</taxon>
        <taxon>Bivalvia</taxon>
        <taxon>Autobranchia</taxon>
        <taxon>Heteroconchia</taxon>
        <taxon>Palaeoheterodonta</taxon>
        <taxon>Unionida</taxon>
        <taxon>Unionoidea</taxon>
        <taxon>Unionidae</taxon>
        <taxon>Ambleminae</taxon>
        <taxon>Lampsilini</taxon>
        <taxon>Potamilus</taxon>
    </lineage>
</organism>
<dbReference type="InterPro" id="IPR008948">
    <property type="entry name" value="L-Aspartase-like"/>
</dbReference>
<feature type="domain" description="Fumarate lyase N-terminal" evidence="5">
    <location>
        <begin position="28"/>
        <end position="322"/>
    </location>
</feature>
<feature type="region of interest" description="Disordered" evidence="4">
    <location>
        <begin position="1"/>
        <end position="20"/>
    </location>
</feature>
<reference evidence="7" key="2">
    <citation type="journal article" date="2021" name="Genome Biol. Evol.">
        <title>Developing a high-quality reference genome for a parasitic bivalve with doubly uniparental inheritance (Bivalvia: Unionida).</title>
        <authorList>
            <person name="Smith C.H."/>
        </authorList>
    </citation>
    <scope>NUCLEOTIDE SEQUENCE</scope>
    <source>
        <strain evidence="7">CHS0354</strain>
        <tissue evidence="7">Mantle</tissue>
    </source>
</reference>
<dbReference type="PRINTS" id="PR00145">
    <property type="entry name" value="ARGSUCLYASE"/>
</dbReference>
<dbReference type="InterPro" id="IPR020557">
    <property type="entry name" value="Fumarate_lyase_CS"/>
</dbReference>
<gene>
    <name evidence="7" type="ORF">CHS0354_003021</name>
</gene>
<dbReference type="PANTHER" id="PTHR43814">
    <property type="entry name" value="ARGININOSUCCINATE LYASE"/>
    <property type="match status" value="1"/>
</dbReference>
<feature type="domain" description="Argininosuccinate lyase C-terminal" evidence="6">
    <location>
        <begin position="385"/>
        <end position="452"/>
    </location>
</feature>
<dbReference type="InterPro" id="IPR024083">
    <property type="entry name" value="Fumarase/histidase_N"/>
</dbReference>
<reference evidence="7" key="1">
    <citation type="journal article" date="2021" name="Genome Biol. Evol.">
        <title>A High-Quality Reference Genome for a Parasitic Bivalve with Doubly Uniparental Inheritance (Bivalvia: Unionida).</title>
        <authorList>
            <person name="Smith C.H."/>
        </authorList>
    </citation>
    <scope>NUCLEOTIDE SEQUENCE</scope>
    <source>
        <strain evidence="7">CHS0354</strain>
    </source>
</reference>
<dbReference type="PANTHER" id="PTHR43814:SF1">
    <property type="entry name" value="ARGININOSUCCINATE LYASE"/>
    <property type="match status" value="1"/>
</dbReference>
<dbReference type="HAMAP" id="MF_00006">
    <property type="entry name" value="Arg_succ_lyase"/>
    <property type="match status" value="1"/>
</dbReference>
<dbReference type="GO" id="GO:0042450">
    <property type="term" value="P:L-arginine biosynthetic process via ornithine"/>
    <property type="evidence" value="ECO:0007669"/>
    <property type="project" value="InterPro"/>
</dbReference>
<dbReference type="Pfam" id="PF00206">
    <property type="entry name" value="Lyase_1"/>
    <property type="match status" value="1"/>
</dbReference>
<dbReference type="GO" id="GO:0005829">
    <property type="term" value="C:cytosol"/>
    <property type="evidence" value="ECO:0007669"/>
    <property type="project" value="TreeGrafter"/>
</dbReference>
<dbReference type="Gene3D" id="1.20.200.10">
    <property type="entry name" value="Fumarase/aspartase (Central domain)"/>
    <property type="match status" value="1"/>
</dbReference>
<comment type="similarity">
    <text evidence="1">Belongs to the lyase 1 family. Argininosuccinate lyase subfamily.</text>
</comment>
<dbReference type="FunFam" id="1.10.40.30:FF:000001">
    <property type="entry name" value="Argininosuccinate lyase"/>
    <property type="match status" value="1"/>
</dbReference>